<reference evidence="1" key="1">
    <citation type="submission" date="2019-04" db="EMBL/GenBank/DDBJ databases">
        <title>Evolution of Biomass-Degrading Anaerobic Consortia Revealed by Metagenomics.</title>
        <authorList>
            <person name="Peng X."/>
        </authorList>
    </citation>
    <scope>NUCLEOTIDE SEQUENCE</scope>
    <source>
        <strain evidence="1">SIG14</strain>
    </source>
</reference>
<name>A0A8T3VZC3_METOL</name>
<dbReference type="AlphaFoldDB" id="A0A8T3VZC3"/>
<evidence type="ECO:0000313" key="1">
    <source>
        <dbReference type="EMBL" id="MBE6513286.1"/>
    </source>
</evidence>
<accession>A0A8T3VZC3</accession>
<organism evidence="1 2">
    <name type="scientific">Methanobrevibacter olleyae</name>
    <dbReference type="NCBI Taxonomy" id="294671"/>
    <lineage>
        <taxon>Archaea</taxon>
        <taxon>Methanobacteriati</taxon>
        <taxon>Methanobacteriota</taxon>
        <taxon>Methanomada group</taxon>
        <taxon>Methanobacteria</taxon>
        <taxon>Methanobacteriales</taxon>
        <taxon>Methanobacteriaceae</taxon>
        <taxon>Methanobrevibacter</taxon>
    </lineage>
</organism>
<proteinExistence type="predicted"/>
<protein>
    <submittedName>
        <fullName evidence="1">Uncharacterized protein</fullName>
    </submittedName>
</protein>
<gene>
    <name evidence="1" type="ORF">E7Z75_09135</name>
</gene>
<evidence type="ECO:0000313" key="2">
    <source>
        <dbReference type="Proteomes" id="UP000732619"/>
    </source>
</evidence>
<comment type="caution">
    <text evidence="1">The sequence shown here is derived from an EMBL/GenBank/DDBJ whole genome shotgun (WGS) entry which is preliminary data.</text>
</comment>
<dbReference type="Proteomes" id="UP000732619">
    <property type="component" value="Unassembled WGS sequence"/>
</dbReference>
<dbReference type="EMBL" id="SUTG01000065">
    <property type="protein sequence ID" value="MBE6513286.1"/>
    <property type="molecule type" value="Genomic_DNA"/>
</dbReference>
<sequence>MSNTKRSLVKGDVSKEVIPFDNGSHAVIEYLKDKNSEPSDEFGRFTAKFRRVTLHGKLGVLSERVELNPFYDKEAAKLNDKWQKEYSLEIIHQGLSLKEIKKKVENGESYLVIIWKKGCAPLPVDLGFHKKITLSLIDNAGSVEDLTFNVINIVRSMKG</sequence>